<feature type="non-terminal residue" evidence="2">
    <location>
        <position position="1"/>
    </location>
</feature>
<accession>A0AAD9CEJ7</accession>
<dbReference type="AlphaFoldDB" id="A0AAD9CEJ7"/>
<evidence type="ECO:0000256" key="1">
    <source>
        <dbReference type="SAM" id="MobiDB-lite"/>
    </source>
</evidence>
<sequence>ETSDGRLVGDKGPPFDPKTLSPEMVARGPGNHTRGAPLSAQPNLPCDTINRAPLSGPSSSQHRVHGDSEVRHFEVRMLLS</sequence>
<evidence type="ECO:0000313" key="2">
    <source>
        <dbReference type="EMBL" id="KAK1899281.1"/>
    </source>
</evidence>
<feature type="region of interest" description="Disordered" evidence="1">
    <location>
        <begin position="1"/>
        <end position="44"/>
    </location>
</feature>
<gene>
    <name evidence="2" type="ORF">KUDE01_018802</name>
</gene>
<keyword evidence="3" id="KW-1185">Reference proteome</keyword>
<name>A0AAD9CEJ7_DISEL</name>
<dbReference type="EMBL" id="JASDAP010000008">
    <property type="protein sequence ID" value="KAK1899281.1"/>
    <property type="molecule type" value="Genomic_DNA"/>
</dbReference>
<reference evidence="2" key="1">
    <citation type="submission" date="2023-04" db="EMBL/GenBank/DDBJ databases">
        <title>Chromosome-level genome of Chaenocephalus aceratus.</title>
        <authorList>
            <person name="Park H."/>
        </authorList>
    </citation>
    <scope>NUCLEOTIDE SEQUENCE</scope>
    <source>
        <strain evidence="2">DE</strain>
        <tissue evidence="2">Muscle</tissue>
    </source>
</reference>
<dbReference type="Proteomes" id="UP001228049">
    <property type="component" value="Unassembled WGS sequence"/>
</dbReference>
<organism evidence="2 3">
    <name type="scientific">Dissostichus eleginoides</name>
    <name type="common">Patagonian toothfish</name>
    <name type="synonym">Dissostichus amissus</name>
    <dbReference type="NCBI Taxonomy" id="100907"/>
    <lineage>
        <taxon>Eukaryota</taxon>
        <taxon>Metazoa</taxon>
        <taxon>Chordata</taxon>
        <taxon>Craniata</taxon>
        <taxon>Vertebrata</taxon>
        <taxon>Euteleostomi</taxon>
        <taxon>Actinopterygii</taxon>
        <taxon>Neopterygii</taxon>
        <taxon>Teleostei</taxon>
        <taxon>Neoteleostei</taxon>
        <taxon>Acanthomorphata</taxon>
        <taxon>Eupercaria</taxon>
        <taxon>Perciformes</taxon>
        <taxon>Notothenioidei</taxon>
        <taxon>Nototheniidae</taxon>
        <taxon>Dissostichus</taxon>
    </lineage>
</organism>
<protein>
    <submittedName>
        <fullName evidence="2">Cation-transporting ATPase 13A4</fullName>
    </submittedName>
</protein>
<evidence type="ECO:0000313" key="3">
    <source>
        <dbReference type="Proteomes" id="UP001228049"/>
    </source>
</evidence>
<feature type="non-terminal residue" evidence="2">
    <location>
        <position position="80"/>
    </location>
</feature>
<proteinExistence type="predicted"/>
<comment type="caution">
    <text evidence="2">The sequence shown here is derived from an EMBL/GenBank/DDBJ whole genome shotgun (WGS) entry which is preliminary data.</text>
</comment>